<dbReference type="AlphaFoldDB" id="A0A484YSN9"/>
<dbReference type="EMBL" id="CAADIP010000057">
    <property type="protein sequence ID" value="VFR98090.1"/>
    <property type="molecule type" value="Genomic_DNA"/>
</dbReference>
<evidence type="ECO:0000313" key="1">
    <source>
        <dbReference type="EMBL" id="VFR54315.1"/>
    </source>
</evidence>
<evidence type="ECO:0000313" key="4">
    <source>
        <dbReference type="EMBL" id="VFS38223.1"/>
    </source>
</evidence>
<protein>
    <submittedName>
        <fullName evidence="4">Uncharacterized protein</fullName>
    </submittedName>
</protein>
<dbReference type="EMBL" id="CAADII010000025">
    <property type="protein sequence ID" value="VFR54315.1"/>
    <property type="molecule type" value="Genomic_DNA"/>
</dbReference>
<gene>
    <name evidence="1" type="ORF">BRI6_4556</name>
    <name evidence="2" type="ORF">BRI9_0378</name>
    <name evidence="3" type="ORF">IVO3_0379</name>
    <name evidence="4" type="ORF">RAN7_4649</name>
</gene>
<dbReference type="EMBL" id="CAADIK010000015">
    <property type="protein sequence ID" value="VFR67000.1"/>
    <property type="molecule type" value="Genomic_DNA"/>
</dbReference>
<proteinExistence type="predicted"/>
<name>A0A484YSN9_9ZZZZ</name>
<organism evidence="4">
    <name type="scientific">plant metagenome</name>
    <dbReference type="NCBI Taxonomy" id="1297885"/>
    <lineage>
        <taxon>unclassified sequences</taxon>
        <taxon>metagenomes</taxon>
        <taxon>organismal metagenomes</taxon>
    </lineage>
</organism>
<reference evidence="4" key="1">
    <citation type="submission" date="2019-03" db="EMBL/GenBank/DDBJ databases">
        <authorList>
            <person name="Danneels B."/>
        </authorList>
    </citation>
    <scope>NUCLEOTIDE SEQUENCE</scope>
</reference>
<dbReference type="EMBL" id="CAADIZ010000083">
    <property type="protein sequence ID" value="VFS38223.1"/>
    <property type="molecule type" value="Genomic_DNA"/>
</dbReference>
<evidence type="ECO:0000313" key="2">
    <source>
        <dbReference type="EMBL" id="VFR67000.1"/>
    </source>
</evidence>
<evidence type="ECO:0000313" key="3">
    <source>
        <dbReference type="EMBL" id="VFR98090.1"/>
    </source>
</evidence>
<accession>A0A484YSN9</accession>
<sequence>MAAAYPEHAEDTAYKITLFGLGLLYMRPELASRLREALRQGNCSVDVQIHAQDVHVHLVAAPHDYETAYVLCDQSGVPAQVH</sequence>